<reference evidence="1 2" key="2">
    <citation type="journal article" date="2021" name="Syst. Appl. Microbiol.">
        <title>Phylogenetic classification of ten novel species belonging to the genus Bifidobacterium comprising B. phasiani sp. nov., B. pongonis sp. nov., B. saguinibicoloris sp. nov., B. colobi sp. nov., B. simiiventris sp. nov., B. santillanense sp. nov., B. miconis sp. nov., B. amazonense sp. nov., B. pluvialisilvae sp. nov., and B. miconisargentati sp. nov.</title>
        <authorList>
            <person name="Lugli G.A."/>
            <person name="Calvete-Torre I."/>
            <person name="Alessandri G."/>
            <person name="Milani C."/>
            <person name="Turroni F."/>
            <person name="Laiolo P."/>
            <person name="Ossiprandi M.C."/>
            <person name="Margolles A."/>
            <person name="Ruiz L."/>
            <person name="Ventura M."/>
        </authorList>
    </citation>
    <scope>NUCLEOTIDE SEQUENCE [LARGE SCALE GENOMIC DNA]</scope>
    <source>
        <strain evidence="1 2">MA1</strain>
    </source>
</reference>
<comment type="caution">
    <text evidence="1">The sequence shown here is derived from an EMBL/GenBank/DDBJ whole genome shotgun (WGS) entry which is preliminary data.</text>
</comment>
<sequence length="232" mass="25853">MTQFTRITVDPRNRHARWAMMSLERLHAIVARSVESGNGRSDDTRALWRLDPGRNGEAGRLYIVSQAAPDRAILCEEFGMGRESSGYATCDYEPFLNRLAIGQEWGFRLKANPTKSIPSGKPGVRGKRVGVVTVEEQIAWLGARAREYGFHMPINRLELPEIVVRDSRKVRFDRQGSEVTLASATYDGVLAVDDPELLRRALTQGIGRAKGYGFGLLTLVPIRGDSVPKESR</sequence>
<protein>
    <submittedName>
        <fullName evidence="1">Type I-E CRISPR-associated protein Cas6/Cse3/CasE</fullName>
    </submittedName>
</protein>
<gene>
    <name evidence="1" type="primary">cas6e</name>
    <name evidence="1" type="ORF">JS533_007880</name>
</gene>
<proteinExistence type="predicted"/>
<organism evidence="1 2">
    <name type="scientific">Bifidobacterium amazonense</name>
    <dbReference type="NCBI Taxonomy" id="2809027"/>
    <lineage>
        <taxon>Bacteria</taxon>
        <taxon>Bacillati</taxon>
        <taxon>Actinomycetota</taxon>
        <taxon>Actinomycetes</taxon>
        <taxon>Bifidobacteriales</taxon>
        <taxon>Bifidobacteriaceae</taxon>
        <taxon>Bifidobacterium</taxon>
    </lineage>
</organism>
<dbReference type="NCBIfam" id="TIGR01907">
    <property type="entry name" value="casE_Cse3"/>
    <property type="match status" value="1"/>
</dbReference>
<dbReference type="Gene3D" id="3.30.70.1200">
    <property type="entry name" value="Crispr-associated protein, domain 1"/>
    <property type="match status" value="1"/>
</dbReference>
<accession>A0ABS9VVR2</accession>
<evidence type="ECO:0000313" key="1">
    <source>
        <dbReference type="EMBL" id="MCH9276188.1"/>
    </source>
</evidence>
<dbReference type="SUPFAM" id="SSF117987">
    <property type="entry name" value="CRISPR-associated protein"/>
    <property type="match status" value="2"/>
</dbReference>
<dbReference type="Gene3D" id="3.30.70.1210">
    <property type="entry name" value="Crispr-associated protein, domain 2"/>
    <property type="match status" value="1"/>
</dbReference>
<dbReference type="EMBL" id="JAFEJT020000029">
    <property type="protein sequence ID" value="MCH9276188.1"/>
    <property type="molecule type" value="Genomic_DNA"/>
</dbReference>
<dbReference type="InterPro" id="IPR010179">
    <property type="entry name" value="CRISPR-assoc_prot_Cse3"/>
</dbReference>
<dbReference type="RefSeq" id="WP_241513888.1">
    <property type="nucleotide sequence ID" value="NZ_JAFEJT020000029.1"/>
</dbReference>
<dbReference type="SMART" id="SM01101">
    <property type="entry name" value="CRISPR_assoc"/>
    <property type="match status" value="1"/>
</dbReference>
<dbReference type="Proteomes" id="UP000710815">
    <property type="component" value="Unassembled WGS sequence"/>
</dbReference>
<dbReference type="CDD" id="cd09727">
    <property type="entry name" value="Cas6_I-E"/>
    <property type="match status" value="1"/>
</dbReference>
<dbReference type="Pfam" id="PF08798">
    <property type="entry name" value="CRISPR_assoc"/>
    <property type="match status" value="1"/>
</dbReference>
<keyword evidence="2" id="KW-1185">Reference proteome</keyword>
<name>A0ABS9VVR2_9BIFI</name>
<reference evidence="1 2" key="1">
    <citation type="journal article" date="2021" name="Environ. Microbiol.">
        <title>Genetic insights into the dark matter of the mammalian gut microbiota through targeted genome reconstruction.</title>
        <authorList>
            <person name="Lugli G.A."/>
            <person name="Alessandri G."/>
            <person name="Milani C."/>
            <person name="Viappiani A."/>
            <person name="Fontana F."/>
            <person name="Tarracchini C."/>
            <person name="Mancabelli L."/>
            <person name="Argentini C."/>
            <person name="Ruiz L."/>
            <person name="Margolles A."/>
            <person name="van Sinderen D."/>
            <person name="Turroni F."/>
            <person name="Ventura M."/>
        </authorList>
    </citation>
    <scope>NUCLEOTIDE SEQUENCE [LARGE SCALE GENOMIC DNA]</scope>
    <source>
        <strain evidence="1 2">MA1</strain>
    </source>
</reference>
<evidence type="ECO:0000313" key="2">
    <source>
        <dbReference type="Proteomes" id="UP000710815"/>
    </source>
</evidence>